<gene>
    <name evidence="5" type="ORF">SAMN05444320_107148</name>
</gene>
<evidence type="ECO:0000256" key="2">
    <source>
        <dbReference type="SAM" id="SignalP"/>
    </source>
</evidence>
<dbReference type="RefSeq" id="WP_073486474.1">
    <property type="nucleotide sequence ID" value="NZ_FQVN01000007.1"/>
</dbReference>
<evidence type="ECO:0000259" key="3">
    <source>
        <dbReference type="Pfam" id="PF00561"/>
    </source>
</evidence>
<feature type="region of interest" description="Disordered" evidence="1">
    <location>
        <begin position="585"/>
        <end position="604"/>
    </location>
</feature>
<keyword evidence="6" id="KW-1185">Reference proteome</keyword>
<feature type="chain" id="PRO_5012183532" evidence="2">
    <location>
        <begin position="25"/>
        <end position="604"/>
    </location>
</feature>
<name>A0A1M5I7V2_STRHI</name>
<accession>A0A1M5I7V2</accession>
<protein>
    <submittedName>
        <fullName evidence="5">TAP-like protein</fullName>
    </submittedName>
</protein>
<dbReference type="STRING" id="2017.SAMN05444320_107148"/>
<dbReference type="InterPro" id="IPR013595">
    <property type="entry name" value="Pept_S33_TAP-like_C"/>
</dbReference>
<sequence>MVIKRAVLTGLSALLGLTLVNAPAAPAGEDRHPCARAVTRCDGEIQVPLNWSDPTSERITVPFTWIPHTRTGTPSAGTVAGLPGGPAPALAATPLLTTALGSLLETHDLLVVERRGFAAAGGWRCPELDLSTPDTITACAQREARRQPFFTTAQRVADIQAVRSRLGLRRLTLYGYSYGTLDAQAFAARYPRDTAAVLLDSPITTDTTGFTAGWAYPERLRDHLDKLSLVCEHSRSCRDLPGSARDRFAHLVLTLRARPDPRVPLAALNALAQRQDDPVPGRDGNAAIAAYLAGDPAPLHRLAAPLGPPPTEPQSQMIRSAPAYLSYLCADSALPYDRAAGTEEKTRQLADHRRRHPERPMGTREVFPAGDVLDWCTHWPTPNHTPPVPPGTRFPDVPTLAIAGDTDLDTGTRATAVARRFPRGQAVIVPFGQHTASLNNYPYSGCVAAMVRDFITDPRQRPSSSCGTENYRALGHFPRTSAELPATNPPGLAPAFATAADAVIRRAPQSGYRFVTEEPGLRGGAVRFDDQNRRVLLTDVRYVADIAVTGDIRLPDKDGTATATLTLSTGQRLHLSWKPFRAEDTTTVSGSVDDRPFTTRLPTT</sequence>
<dbReference type="InterPro" id="IPR000073">
    <property type="entry name" value="AB_hydrolase_1"/>
</dbReference>
<feature type="domain" description="AB hydrolase-1" evidence="3">
    <location>
        <begin position="104"/>
        <end position="204"/>
    </location>
</feature>
<dbReference type="InterPro" id="IPR029058">
    <property type="entry name" value="AB_hydrolase_fold"/>
</dbReference>
<feature type="signal peptide" evidence="2">
    <location>
        <begin position="1"/>
        <end position="24"/>
    </location>
</feature>
<evidence type="ECO:0000259" key="4">
    <source>
        <dbReference type="Pfam" id="PF08386"/>
    </source>
</evidence>
<evidence type="ECO:0000313" key="6">
    <source>
        <dbReference type="Proteomes" id="UP000184501"/>
    </source>
</evidence>
<reference evidence="5 6" key="1">
    <citation type="submission" date="2016-11" db="EMBL/GenBank/DDBJ databases">
        <authorList>
            <person name="Jaros S."/>
            <person name="Januszkiewicz K."/>
            <person name="Wedrychowicz H."/>
        </authorList>
    </citation>
    <scope>NUCLEOTIDE SEQUENCE [LARGE SCALE GENOMIC DNA]</scope>
    <source>
        <strain evidence="5 6">DSM 44523</strain>
    </source>
</reference>
<feature type="region of interest" description="Disordered" evidence="1">
    <location>
        <begin position="342"/>
        <end position="365"/>
    </location>
</feature>
<dbReference type="EMBL" id="FQVN01000007">
    <property type="protein sequence ID" value="SHG24287.1"/>
    <property type="molecule type" value="Genomic_DNA"/>
</dbReference>
<dbReference type="OrthoDB" id="9796770at2"/>
<proteinExistence type="predicted"/>
<dbReference type="Pfam" id="PF08386">
    <property type="entry name" value="Abhydrolase_4"/>
    <property type="match status" value="1"/>
</dbReference>
<keyword evidence="2" id="KW-0732">Signal</keyword>
<dbReference type="Proteomes" id="UP000184501">
    <property type="component" value="Unassembled WGS sequence"/>
</dbReference>
<dbReference type="GO" id="GO:0003824">
    <property type="term" value="F:catalytic activity"/>
    <property type="evidence" value="ECO:0007669"/>
    <property type="project" value="UniProtKB-ARBA"/>
</dbReference>
<feature type="compositionally biased region" description="Basic and acidic residues" evidence="1">
    <location>
        <begin position="342"/>
        <end position="351"/>
    </location>
</feature>
<organism evidence="5 6">
    <name type="scientific">Streptoalloteichus hindustanus</name>
    <dbReference type="NCBI Taxonomy" id="2017"/>
    <lineage>
        <taxon>Bacteria</taxon>
        <taxon>Bacillati</taxon>
        <taxon>Actinomycetota</taxon>
        <taxon>Actinomycetes</taxon>
        <taxon>Pseudonocardiales</taxon>
        <taxon>Pseudonocardiaceae</taxon>
        <taxon>Streptoalloteichus</taxon>
    </lineage>
</organism>
<evidence type="ECO:0000256" key="1">
    <source>
        <dbReference type="SAM" id="MobiDB-lite"/>
    </source>
</evidence>
<dbReference type="SUPFAM" id="SSF53474">
    <property type="entry name" value="alpha/beta-Hydrolases"/>
    <property type="match status" value="1"/>
</dbReference>
<feature type="domain" description="Peptidase S33 tripeptidyl aminopeptidase-like C-terminal" evidence="4">
    <location>
        <begin position="374"/>
        <end position="460"/>
    </location>
</feature>
<dbReference type="Gene3D" id="3.40.50.1820">
    <property type="entry name" value="alpha/beta hydrolase"/>
    <property type="match status" value="2"/>
</dbReference>
<evidence type="ECO:0000313" key="5">
    <source>
        <dbReference type="EMBL" id="SHG24287.1"/>
    </source>
</evidence>
<dbReference type="AlphaFoldDB" id="A0A1M5I7V2"/>
<dbReference type="Pfam" id="PF00561">
    <property type="entry name" value="Abhydrolase_1"/>
    <property type="match status" value="1"/>
</dbReference>